<dbReference type="GO" id="GO:0046983">
    <property type="term" value="F:protein dimerization activity"/>
    <property type="evidence" value="ECO:0007669"/>
    <property type="project" value="InterPro"/>
</dbReference>
<evidence type="ECO:0000256" key="3">
    <source>
        <dbReference type="ARBA" id="ARBA00023125"/>
    </source>
</evidence>
<comment type="subcellular location">
    <subcellularLocation>
        <location evidence="1">Nucleus</location>
    </subcellularLocation>
</comment>
<evidence type="ECO:0000313" key="7">
    <source>
        <dbReference type="EMBL" id="KAK9983202.1"/>
    </source>
</evidence>
<keyword evidence="5" id="KW-0539">Nucleus</keyword>
<dbReference type="PANTHER" id="PTHR13935:SF106">
    <property type="entry name" value="ACHAETE-SCUTE COMPLEX PROTEIN T5-RELATED"/>
    <property type="match status" value="1"/>
</dbReference>
<feature type="domain" description="BHLH" evidence="6">
    <location>
        <begin position="49"/>
        <end position="99"/>
    </location>
</feature>
<dbReference type="AlphaFoldDB" id="A0AAW2BBL0"/>
<sequence>MFPYHQSDEVVSQFSSIPNQEDRMPQYQVPDQCLTHQILYNDEANTIINKKIMRRDTERQRRKKMAILNASLRSLLPMEMIQRSVSDHTNEAMNYITYLKNKIQELSVRRNELKNLSNLSVVVQPCCDGVQILVTTNVNEGLLLSEVLEILLREGLDVVHCFWSRENERLIYSIQSKVRTFDNDSFISRFRVSMKLGIPNGQKLLPEFVQFDLQGNDLGCLDLSGLQQKLNDLILSSRYI</sequence>
<keyword evidence="8" id="KW-1185">Reference proteome</keyword>
<protein>
    <recommendedName>
        <fullName evidence="6">BHLH domain-containing protein</fullName>
    </recommendedName>
</protein>
<dbReference type="InterPro" id="IPR011598">
    <property type="entry name" value="bHLH_dom"/>
</dbReference>
<organism evidence="7 8">
    <name type="scientific">Lithocarpus litseifolius</name>
    <dbReference type="NCBI Taxonomy" id="425828"/>
    <lineage>
        <taxon>Eukaryota</taxon>
        <taxon>Viridiplantae</taxon>
        <taxon>Streptophyta</taxon>
        <taxon>Embryophyta</taxon>
        <taxon>Tracheophyta</taxon>
        <taxon>Spermatophyta</taxon>
        <taxon>Magnoliopsida</taxon>
        <taxon>eudicotyledons</taxon>
        <taxon>Gunneridae</taxon>
        <taxon>Pentapetalae</taxon>
        <taxon>rosids</taxon>
        <taxon>fabids</taxon>
        <taxon>Fagales</taxon>
        <taxon>Fagaceae</taxon>
        <taxon>Lithocarpus</taxon>
    </lineage>
</organism>
<gene>
    <name evidence="7" type="ORF">SO802_032727</name>
</gene>
<comment type="caution">
    <text evidence="7">The sequence shown here is derived from an EMBL/GenBank/DDBJ whole genome shotgun (WGS) entry which is preliminary data.</text>
</comment>
<dbReference type="PROSITE" id="PS50888">
    <property type="entry name" value="BHLH"/>
    <property type="match status" value="1"/>
</dbReference>
<evidence type="ECO:0000256" key="1">
    <source>
        <dbReference type="ARBA" id="ARBA00004123"/>
    </source>
</evidence>
<reference evidence="7 8" key="1">
    <citation type="submission" date="2024-01" db="EMBL/GenBank/DDBJ databases">
        <title>A telomere-to-telomere, gap-free genome of sweet tea (Lithocarpus litseifolius).</title>
        <authorList>
            <person name="Zhou J."/>
        </authorList>
    </citation>
    <scope>NUCLEOTIDE SEQUENCE [LARGE SCALE GENOMIC DNA]</scope>
    <source>
        <strain evidence="7">Zhou-2022a</strain>
        <tissue evidence="7">Leaf</tissue>
    </source>
</reference>
<dbReference type="GO" id="GO:0000981">
    <property type="term" value="F:DNA-binding transcription factor activity, RNA polymerase II-specific"/>
    <property type="evidence" value="ECO:0007669"/>
    <property type="project" value="TreeGrafter"/>
</dbReference>
<evidence type="ECO:0000313" key="8">
    <source>
        <dbReference type="Proteomes" id="UP001459277"/>
    </source>
</evidence>
<dbReference type="Proteomes" id="UP001459277">
    <property type="component" value="Unassembled WGS sequence"/>
</dbReference>
<keyword evidence="3" id="KW-0238">DNA-binding</keyword>
<dbReference type="InterPro" id="IPR015660">
    <property type="entry name" value="MASH1/Ascl1a-like"/>
</dbReference>
<proteinExistence type="predicted"/>
<evidence type="ECO:0000259" key="6">
    <source>
        <dbReference type="PROSITE" id="PS50888"/>
    </source>
</evidence>
<keyword evidence="2" id="KW-0805">Transcription regulation</keyword>
<evidence type="ECO:0000256" key="4">
    <source>
        <dbReference type="ARBA" id="ARBA00023163"/>
    </source>
</evidence>
<evidence type="ECO:0000256" key="2">
    <source>
        <dbReference type="ARBA" id="ARBA00023015"/>
    </source>
</evidence>
<dbReference type="GO" id="GO:0090575">
    <property type="term" value="C:RNA polymerase II transcription regulator complex"/>
    <property type="evidence" value="ECO:0007669"/>
    <property type="project" value="TreeGrafter"/>
</dbReference>
<name>A0AAW2BBL0_9ROSI</name>
<dbReference type="GO" id="GO:0000977">
    <property type="term" value="F:RNA polymerase II transcription regulatory region sequence-specific DNA binding"/>
    <property type="evidence" value="ECO:0007669"/>
    <property type="project" value="TreeGrafter"/>
</dbReference>
<dbReference type="PANTHER" id="PTHR13935">
    <property type="entry name" value="ACHAETE-SCUTE TRANSCRIPTION FACTOR-RELATED"/>
    <property type="match status" value="1"/>
</dbReference>
<evidence type="ECO:0000256" key="5">
    <source>
        <dbReference type="ARBA" id="ARBA00023242"/>
    </source>
</evidence>
<accession>A0AAW2BBL0</accession>
<dbReference type="Gene3D" id="4.10.280.10">
    <property type="entry name" value="Helix-loop-helix DNA-binding domain"/>
    <property type="match status" value="1"/>
</dbReference>
<dbReference type="SUPFAM" id="SSF47459">
    <property type="entry name" value="HLH, helix-loop-helix DNA-binding domain"/>
    <property type="match status" value="1"/>
</dbReference>
<dbReference type="InterPro" id="IPR036638">
    <property type="entry name" value="HLH_DNA-bd_sf"/>
</dbReference>
<keyword evidence="4" id="KW-0804">Transcription</keyword>
<dbReference type="EMBL" id="JAZDWU010000012">
    <property type="protein sequence ID" value="KAK9983202.1"/>
    <property type="molecule type" value="Genomic_DNA"/>
</dbReference>